<comment type="caution">
    <text evidence="2">The sequence shown here is derived from an EMBL/GenBank/DDBJ whole genome shotgun (WGS) entry which is preliminary data.</text>
</comment>
<proteinExistence type="predicted"/>
<accession>A0A0F5J7V9</accession>
<dbReference type="RefSeq" id="WP_046146757.1">
    <property type="nucleotide sequence ID" value="NZ_KQ033913.1"/>
</dbReference>
<gene>
    <name evidence="2" type="ORF">HMPREF1535_03087</name>
</gene>
<feature type="transmembrane region" description="Helical" evidence="1">
    <location>
        <begin position="117"/>
        <end position="134"/>
    </location>
</feature>
<keyword evidence="1" id="KW-0812">Transmembrane</keyword>
<dbReference type="HOGENOM" id="CLU_133683_0_0_10"/>
<organism evidence="2 3">
    <name type="scientific">Parabacteroides goldsteinii DSM 19448 = WAL 12034</name>
    <dbReference type="NCBI Taxonomy" id="927665"/>
    <lineage>
        <taxon>Bacteria</taxon>
        <taxon>Pseudomonadati</taxon>
        <taxon>Bacteroidota</taxon>
        <taxon>Bacteroidia</taxon>
        <taxon>Bacteroidales</taxon>
        <taxon>Tannerellaceae</taxon>
        <taxon>Parabacteroides</taxon>
    </lineage>
</organism>
<dbReference type="AlphaFoldDB" id="A0A0F5J7V9"/>
<keyword evidence="1" id="KW-0472">Membrane</keyword>
<sequence>MNFLKRKRELQRLQSLPSLTKIEVCDNLHPFVVQLGLTFTENEICFPQPICYIQHRINASAYCEELYAKSIRFTDIINIKKKNDGTYFTLRTGHIFYFSDKYQYWCIRNPLSYNKPAIITGWWWMFTGWLAGWWRKLFHNNDSPQRT</sequence>
<reference evidence="2 3" key="1">
    <citation type="submission" date="2013-04" db="EMBL/GenBank/DDBJ databases">
        <title>The Genome Sequence of Parabacteroides goldsteinii DSM 19448.</title>
        <authorList>
            <consortium name="The Broad Institute Genomics Platform"/>
            <person name="Earl A."/>
            <person name="Ward D."/>
            <person name="Feldgarden M."/>
            <person name="Gevers D."/>
            <person name="Martens E."/>
            <person name="Sakamoto M."/>
            <person name="Benno Y."/>
            <person name="Song Y."/>
            <person name="Liu C."/>
            <person name="Lee J."/>
            <person name="Bolanos M."/>
            <person name="Vaisanen M.L."/>
            <person name="Finegold S.M."/>
            <person name="Walker B."/>
            <person name="Young S."/>
            <person name="Zeng Q."/>
            <person name="Gargeya S."/>
            <person name="Fitzgerald M."/>
            <person name="Haas B."/>
            <person name="Abouelleil A."/>
            <person name="Allen A.W."/>
            <person name="Alvarado L."/>
            <person name="Arachchi H.M."/>
            <person name="Berlin A.M."/>
            <person name="Chapman S.B."/>
            <person name="Gainer-Dewar J."/>
            <person name="Goldberg J."/>
            <person name="Griggs A."/>
            <person name="Gujja S."/>
            <person name="Hansen M."/>
            <person name="Howarth C."/>
            <person name="Imamovic A."/>
            <person name="Ireland A."/>
            <person name="Larimer J."/>
            <person name="McCowan C."/>
            <person name="Murphy C."/>
            <person name="Pearson M."/>
            <person name="Poon T.W."/>
            <person name="Priest M."/>
            <person name="Roberts A."/>
            <person name="Saif S."/>
            <person name="Shea T."/>
            <person name="Sisk P."/>
            <person name="Sykes S."/>
            <person name="Wortman J."/>
            <person name="Nusbaum C."/>
            <person name="Birren B."/>
        </authorList>
    </citation>
    <scope>NUCLEOTIDE SEQUENCE [LARGE SCALE GENOMIC DNA]</scope>
    <source>
        <strain evidence="2 3">DSM 19448</strain>
    </source>
</reference>
<evidence type="ECO:0000313" key="2">
    <source>
        <dbReference type="EMBL" id="KKB53545.1"/>
    </source>
</evidence>
<dbReference type="PATRIC" id="fig|927665.4.peg.3175"/>
<evidence type="ECO:0000313" key="3">
    <source>
        <dbReference type="Proteomes" id="UP000033047"/>
    </source>
</evidence>
<evidence type="ECO:0000256" key="1">
    <source>
        <dbReference type="SAM" id="Phobius"/>
    </source>
</evidence>
<protein>
    <submittedName>
        <fullName evidence="2">Uncharacterized protein</fullName>
    </submittedName>
</protein>
<dbReference type="EMBL" id="AQHV01000014">
    <property type="protein sequence ID" value="KKB53545.1"/>
    <property type="molecule type" value="Genomic_DNA"/>
</dbReference>
<keyword evidence="1" id="KW-1133">Transmembrane helix</keyword>
<dbReference type="Proteomes" id="UP000033047">
    <property type="component" value="Unassembled WGS sequence"/>
</dbReference>
<name>A0A0F5J7V9_9BACT</name>
<dbReference type="STRING" id="927665.HMPREF1535_03087"/>